<feature type="chain" id="PRO_5034567834" evidence="1">
    <location>
        <begin position="25"/>
        <end position="542"/>
    </location>
</feature>
<dbReference type="PANTHER" id="PTHR11559">
    <property type="entry name" value="CARBOXYLESTERASE"/>
    <property type="match status" value="1"/>
</dbReference>
<dbReference type="GO" id="GO:0016787">
    <property type="term" value="F:hydrolase activity"/>
    <property type="evidence" value="ECO:0007669"/>
    <property type="project" value="UniProtKB-KW"/>
</dbReference>
<dbReference type="SUPFAM" id="SSF53474">
    <property type="entry name" value="alpha/beta-Hydrolases"/>
    <property type="match status" value="1"/>
</dbReference>
<name>A0A8E2B261_9APHY</name>
<protein>
    <submittedName>
        <fullName evidence="3">Alpha/beta-hydrolase</fullName>
    </submittedName>
</protein>
<feature type="signal peptide" evidence="1">
    <location>
        <begin position="1"/>
        <end position="24"/>
    </location>
</feature>
<dbReference type="Proteomes" id="UP000250043">
    <property type="component" value="Unassembled WGS sequence"/>
</dbReference>
<gene>
    <name evidence="3" type="ORF">OBBRIDRAFT_773288</name>
</gene>
<dbReference type="InterPro" id="IPR029058">
    <property type="entry name" value="AB_hydrolase_fold"/>
</dbReference>
<dbReference type="OrthoDB" id="408631at2759"/>
<accession>A0A8E2B261</accession>
<sequence length="542" mass="59126">MVRLAHLIPLGTVFLLFSNTVVQATSVVLDRGTFVGYSHGSIDTYLGIPYAKQPIGNLRYRQPEANDPYIGIYNATAFGPSCPQVSEATPTGAEGADLTDLTQLLIATFPTPEVTIAEDCLRINIWAPRGTKAGDDLPVVVWLHPGAFVFGEAGPYNGTAIVERSVQNGRPILYVNLNYRLAAFGFLPGREAKEAGITNLGLRDQRQAFHWLQQYIRSFGGDPRRVTIWGLNAGSESVGLHMLTNGGNNEGLFSGAVMQSGFPLPLNNYTQLQSTYDAYVSAANCSGTPDTLECLRQAPLQTLLTAMDTIPPETLTEGWEVIVDGEFIPEQPTTLLMKGSVARVPYIIADTDDEGTETALFFTAIDTDEAVRSWIVTEALPGISDADVDQILTLYPNDPAQGSPFNTGAINEIFPHFMQLSAIEGDLEFQGLRRFFLNHTWNYQPSWTYLSKLFKDLPGIGAGTSTDLLNLYGPGDLTDYLINFVALGNPNNGTGVVWPQWKATSPKILTIANDSVPLTIIDDTFREEGINLLISLLLQNPQ</sequence>
<dbReference type="Gene3D" id="3.40.50.1820">
    <property type="entry name" value="alpha/beta hydrolase"/>
    <property type="match status" value="1"/>
</dbReference>
<dbReference type="Pfam" id="PF00135">
    <property type="entry name" value="COesterase"/>
    <property type="match status" value="1"/>
</dbReference>
<evidence type="ECO:0000256" key="1">
    <source>
        <dbReference type="SAM" id="SignalP"/>
    </source>
</evidence>
<keyword evidence="4" id="KW-1185">Reference proteome</keyword>
<reference evidence="3 4" key="1">
    <citation type="submission" date="2016-07" db="EMBL/GenBank/DDBJ databases">
        <title>Draft genome of the white-rot fungus Obba rivulosa 3A-2.</title>
        <authorList>
            <consortium name="DOE Joint Genome Institute"/>
            <person name="Miettinen O."/>
            <person name="Riley R."/>
            <person name="Acob R."/>
            <person name="Barry K."/>
            <person name="Cullen D."/>
            <person name="De Vries R."/>
            <person name="Hainaut M."/>
            <person name="Hatakka A."/>
            <person name="Henrissat B."/>
            <person name="Hilden K."/>
            <person name="Kuo R."/>
            <person name="Labutti K."/>
            <person name="Lipzen A."/>
            <person name="Makela M.R."/>
            <person name="Sandor L."/>
            <person name="Spatafora J.W."/>
            <person name="Grigoriev I.V."/>
            <person name="Hibbett D.S."/>
        </authorList>
    </citation>
    <scope>NUCLEOTIDE SEQUENCE [LARGE SCALE GENOMIC DNA]</scope>
    <source>
        <strain evidence="3 4">3A-2</strain>
    </source>
</reference>
<evidence type="ECO:0000259" key="2">
    <source>
        <dbReference type="Pfam" id="PF00135"/>
    </source>
</evidence>
<dbReference type="InterPro" id="IPR002018">
    <property type="entry name" value="CarbesteraseB"/>
</dbReference>
<evidence type="ECO:0000313" key="3">
    <source>
        <dbReference type="EMBL" id="OCH92465.1"/>
    </source>
</evidence>
<evidence type="ECO:0000313" key="4">
    <source>
        <dbReference type="Proteomes" id="UP000250043"/>
    </source>
</evidence>
<feature type="domain" description="Carboxylesterase type B" evidence="2">
    <location>
        <begin position="32"/>
        <end position="363"/>
    </location>
</feature>
<proteinExistence type="predicted"/>
<dbReference type="AlphaFoldDB" id="A0A8E2B261"/>
<dbReference type="InterPro" id="IPR050309">
    <property type="entry name" value="Type-B_Carboxylest/Lipase"/>
</dbReference>
<organism evidence="3 4">
    <name type="scientific">Obba rivulosa</name>
    <dbReference type="NCBI Taxonomy" id="1052685"/>
    <lineage>
        <taxon>Eukaryota</taxon>
        <taxon>Fungi</taxon>
        <taxon>Dikarya</taxon>
        <taxon>Basidiomycota</taxon>
        <taxon>Agaricomycotina</taxon>
        <taxon>Agaricomycetes</taxon>
        <taxon>Polyporales</taxon>
        <taxon>Gelatoporiaceae</taxon>
        <taxon>Obba</taxon>
    </lineage>
</organism>
<keyword evidence="3" id="KW-0378">Hydrolase</keyword>
<dbReference type="EMBL" id="KV722368">
    <property type="protein sequence ID" value="OCH92465.1"/>
    <property type="molecule type" value="Genomic_DNA"/>
</dbReference>
<keyword evidence="1" id="KW-0732">Signal</keyword>